<evidence type="ECO:0000313" key="2">
    <source>
        <dbReference type="EMBL" id="KAG8073520.1"/>
    </source>
</evidence>
<gene>
    <name evidence="2" type="ORF">GUJ93_ZPchr0006g41478</name>
</gene>
<dbReference type="EMBL" id="JAAALK010000283">
    <property type="protein sequence ID" value="KAG8073520.1"/>
    <property type="molecule type" value="Genomic_DNA"/>
</dbReference>
<reference evidence="2" key="2">
    <citation type="submission" date="2021-02" db="EMBL/GenBank/DDBJ databases">
        <authorList>
            <person name="Kimball J.A."/>
            <person name="Haas M.W."/>
            <person name="Macchietto M."/>
            <person name="Kono T."/>
            <person name="Duquette J."/>
            <person name="Shao M."/>
        </authorList>
    </citation>
    <scope>NUCLEOTIDE SEQUENCE</scope>
    <source>
        <tissue evidence="2">Fresh leaf tissue</tissue>
    </source>
</reference>
<evidence type="ECO:0000313" key="3">
    <source>
        <dbReference type="Proteomes" id="UP000729402"/>
    </source>
</evidence>
<reference evidence="2" key="1">
    <citation type="journal article" date="2021" name="bioRxiv">
        <title>Whole Genome Assembly and Annotation of Northern Wild Rice, Zizania palustris L., Supports a Whole Genome Duplication in the Zizania Genus.</title>
        <authorList>
            <person name="Haas M."/>
            <person name="Kono T."/>
            <person name="Macchietto M."/>
            <person name="Millas R."/>
            <person name="McGilp L."/>
            <person name="Shao M."/>
            <person name="Duquette J."/>
            <person name="Hirsch C.N."/>
            <person name="Kimball J."/>
        </authorList>
    </citation>
    <scope>NUCLEOTIDE SEQUENCE</scope>
    <source>
        <tissue evidence="2">Fresh leaf tissue</tissue>
    </source>
</reference>
<organism evidence="2 3">
    <name type="scientific">Zizania palustris</name>
    <name type="common">Northern wild rice</name>
    <dbReference type="NCBI Taxonomy" id="103762"/>
    <lineage>
        <taxon>Eukaryota</taxon>
        <taxon>Viridiplantae</taxon>
        <taxon>Streptophyta</taxon>
        <taxon>Embryophyta</taxon>
        <taxon>Tracheophyta</taxon>
        <taxon>Spermatophyta</taxon>
        <taxon>Magnoliopsida</taxon>
        <taxon>Liliopsida</taxon>
        <taxon>Poales</taxon>
        <taxon>Poaceae</taxon>
        <taxon>BOP clade</taxon>
        <taxon>Oryzoideae</taxon>
        <taxon>Oryzeae</taxon>
        <taxon>Zizaniinae</taxon>
        <taxon>Zizania</taxon>
    </lineage>
</organism>
<keyword evidence="3" id="KW-1185">Reference proteome</keyword>
<dbReference type="AlphaFoldDB" id="A0A8J5SEK1"/>
<dbReference type="Proteomes" id="UP000729402">
    <property type="component" value="Unassembled WGS sequence"/>
</dbReference>
<sequence>MLFTYRKREIFMPPYVLSRKRDHSSQLSKTSTTVKEHATPWKEGRRIQNLRAGRLGSEATVSGGTTAKNNRYIHGAHQEGRASGVELVWRRGSPLKIEI</sequence>
<comment type="caution">
    <text evidence="2">The sequence shown here is derived from an EMBL/GenBank/DDBJ whole genome shotgun (WGS) entry which is preliminary data.</text>
</comment>
<protein>
    <submittedName>
        <fullName evidence="2">Uncharacterized protein</fullName>
    </submittedName>
</protein>
<proteinExistence type="predicted"/>
<feature type="region of interest" description="Disordered" evidence="1">
    <location>
        <begin position="21"/>
        <end position="40"/>
    </location>
</feature>
<name>A0A8J5SEK1_ZIZPA</name>
<accession>A0A8J5SEK1</accession>
<evidence type="ECO:0000256" key="1">
    <source>
        <dbReference type="SAM" id="MobiDB-lite"/>
    </source>
</evidence>